<protein>
    <recommendedName>
        <fullName evidence="1">DUF2460 domain-containing protein</fullName>
    </recommendedName>
</protein>
<gene>
    <name evidence="2" type="ORF">LCGC14_2168990</name>
</gene>
<name>A0A0F9GLK5_9ZZZZ</name>
<dbReference type="InterPro" id="IPR011740">
    <property type="entry name" value="DUF2460"/>
</dbReference>
<evidence type="ECO:0000259" key="1">
    <source>
        <dbReference type="Pfam" id="PF09343"/>
    </source>
</evidence>
<dbReference type="AlphaFoldDB" id="A0A0F9GLK5"/>
<dbReference type="Pfam" id="PF09343">
    <property type="entry name" value="DUF2460"/>
    <property type="match status" value="2"/>
</dbReference>
<feature type="domain" description="DUF2460" evidence="1">
    <location>
        <begin position="1"/>
        <end position="108"/>
    </location>
</feature>
<sequence>LIVFFHARHGRFRGFRFRDWSDYKHDMTSSPAVMAFATGDVTVGPFQIKKTYDDGVQIYTRTIAKLVAPIVLSTLGTGSVYTLADLDDYSLDLDTGLVTFLNSFTEDDVTVSTHGSPTGITTVGAHNLATGDSVYMEGGAGAQASVLNGERALVTETGANSFTVPLDTTGGSITGLDVHAPPHTEESIRWTGEFDLPVRLDEDLLKVELEFHKLSNWRGIRIIETREIS</sequence>
<comment type="caution">
    <text evidence="2">The sequence shown here is derived from an EMBL/GenBank/DDBJ whole genome shotgun (WGS) entry which is preliminary data.</text>
</comment>
<organism evidence="2">
    <name type="scientific">marine sediment metagenome</name>
    <dbReference type="NCBI Taxonomy" id="412755"/>
    <lineage>
        <taxon>unclassified sequences</taxon>
        <taxon>metagenomes</taxon>
        <taxon>ecological metagenomes</taxon>
    </lineage>
</organism>
<evidence type="ECO:0000313" key="2">
    <source>
        <dbReference type="EMBL" id="KKL64047.1"/>
    </source>
</evidence>
<reference evidence="2" key="1">
    <citation type="journal article" date="2015" name="Nature">
        <title>Complex archaea that bridge the gap between prokaryotes and eukaryotes.</title>
        <authorList>
            <person name="Spang A."/>
            <person name="Saw J.H."/>
            <person name="Jorgensen S.L."/>
            <person name="Zaremba-Niedzwiedzka K."/>
            <person name="Martijn J."/>
            <person name="Lind A.E."/>
            <person name="van Eijk R."/>
            <person name="Schleper C."/>
            <person name="Guy L."/>
            <person name="Ettema T.J."/>
        </authorList>
    </citation>
    <scope>NUCLEOTIDE SEQUENCE</scope>
</reference>
<proteinExistence type="predicted"/>
<dbReference type="EMBL" id="LAZR01027965">
    <property type="protein sequence ID" value="KKL64047.1"/>
    <property type="molecule type" value="Genomic_DNA"/>
</dbReference>
<feature type="domain" description="DUF2460" evidence="1">
    <location>
        <begin position="166"/>
        <end position="225"/>
    </location>
</feature>
<dbReference type="InterPro" id="IPR023366">
    <property type="entry name" value="ATP_synth_asu-like_sf"/>
</dbReference>
<dbReference type="Gene3D" id="2.40.30.20">
    <property type="match status" value="1"/>
</dbReference>
<accession>A0A0F9GLK5</accession>
<feature type="non-terminal residue" evidence="2">
    <location>
        <position position="1"/>
    </location>
</feature>